<evidence type="ECO:0000313" key="1">
    <source>
        <dbReference type="EMBL" id="ARN77998.1"/>
    </source>
</evidence>
<protein>
    <recommendedName>
        <fullName evidence="3">DUF1735 domain-containing protein</fullName>
    </recommendedName>
</protein>
<evidence type="ECO:0000313" key="2">
    <source>
        <dbReference type="Proteomes" id="UP000193431"/>
    </source>
</evidence>
<dbReference type="Proteomes" id="UP000193431">
    <property type="component" value="Chromosome"/>
</dbReference>
<name>A0A1W6MK58_9FLAO</name>
<dbReference type="STRING" id="331648.BST97_08280"/>
<keyword evidence="2" id="KW-1185">Reference proteome</keyword>
<dbReference type="RefSeq" id="WP_085766791.1">
    <property type="nucleotide sequence ID" value="NZ_CP019344.1"/>
</dbReference>
<proteinExistence type="predicted"/>
<reference evidence="1 2" key="1">
    <citation type="submission" date="2016-11" db="EMBL/GenBank/DDBJ databases">
        <title>Trade-off between light-utilization and light-protection in marine flavobacteria.</title>
        <authorList>
            <person name="Kumagai Y."/>
        </authorList>
    </citation>
    <scope>NUCLEOTIDE SEQUENCE [LARGE SCALE GENOMIC DNA]</scope>
    <source>
        <strain evidence="1 2">JCM 13191</strain>
    </source>
</reference>
<accession>A0A1W6MK58</accession>
<organism evidence="1 2">
    <name type="scientific">Nonlabens spongiae</name>
    <dbReference type="NCBI Taxonomy" id="331648"/>
    <lineage>
        <taxon>Bacteria</taxon>
        <taxon>Pseudomonadati</taxon>
        <taxon>Bacteroidota</taxon>
        <taxon>Flavobacteriia</taxon>
        <taxon>Flavobacteriales</taxon>
        <taxon>Flavobacteriaceae</taxon>
        <taxon>Nonlabens</taxon>
    </lineage>
</organism>
<dbReference type="AlphaFoldDB" id="A0A1W6MK58"/>
<evidence type="ECO:0008006" key="3">
    <source>
        <dbReference type="Google" id="ProtNLM"/>
    </source>
</evidence>
<gene>
    <name evidence="1" type="ORF">BST97_08280</name>
</gene>
<dbReference type="OrthoDB" id="1341662at2"/>
<dbReference type="PROSITE" id="PS51257">
    <property type="entry name" value="PROKAR_LIPOPROTEIN"/>
    <property type="match status" value="1"/>
</dbReference>
<dbReference type="EMBL" id="CP019344">
    <property type="protein sequence ID" value="ARN77998.1"/>
    <property type="molecule type" value="Genomic_DNA"/>
</dbReference>
<sequence>MKKIVYLLAAVALLSACDPHENPIYDNVNGGTYLSFNRRAIDVPVDIDTDNFSRSQDVVISVSTISDTDRTFTVSASDESTVDASNYQLPQTVTVPANSYNGTFTVNFQDSDLETVAETLILELDGADASFETPVVLNVFQVCPIPATYMTGAYEISDNQIVFSNTNFVTRIVDIQAGASATTRQFTTNWGSATAPMFTVTLNLVCNELIYASTNSTGFTGGGEPIVIMPASENDSTYDVSDDSFFIVEYDNLAGSFGTFEGSFFLIKQ</sequence>